<protein>
    <recommendedName>
        <fullName evidence="6">Outer membrane protein</fullName>
    </recommendedName>
</protein>
<evidence type="ECO:0000256" key="3">
    <source>
        <dbReference type="SAM" id="SignalP"/>
    </source>
</evidence>
<dbReference type="STRING" id="742823.HMPREF9465_01101"/>
<name>K1JM85_9BURK</name>
<dbReference type="GO" id="GO:0005829">
    <property type="term" value="C:cytosol"/>
    <property type="evidence" value="ECO:0007669"/>
    <property type="project" value="TreeGrafter"/>
</dbReference>
<dbReference type="InterPro" id="IPR005632">
    <property type="entry name" value="Chaperone_Skp"/>
</dbReference>
<dbReference type="HOGENOM" id="CLU_101388_1_0_4"/>
<reference evidence="4 5" key="1">
    <citation type="submission" date="2012-05" db="EMBL/GenBank/DDBJ databases">
        <title>The Genome Sequence of Sutterella wadsworthensis 2_1_59BFAA.</title>
        <authorList>
            <consortium name="The Broad Institute Genome Sequencing Platform"/>
            <person name="Earl A."/>
            <person name="Ward D."/>
            <person name="Feldgarden M."/>
            <person name="Gevers D."/>
            <person name="Daigneault M."/>
            <person name="Strauss J."/>
            <person name="Allen-Vercoe E."/>
            <person name="Walker B."/>
            <person name="Young S.K."/>
            <person name="Zeng Q."/>
            <person name="Gargeya S."/>
            <person name="Fitzgerald M."/>
            <person name="Haas B."/>
            <person name="Abouelleil A."/>
            <person name="Alvarado L."/>
            <person name="Arachchi H.M."/>
            <person name="Berlin A.M."/>
            <person name="Chapman S.B."/>
            <person name="Goldberg J."/>
            <person name="Griggs A."/>
            <person name="Gujja S."/>
            <person name="Hansen M."/>
            <person name="Howarth C."/>
            <person name="Imamovic A."/>
            <person name="Larimer J."/>
            <person name="McCowen C."/>
            <person name="Montmayeur A."/>
            <person name="Murphy C."/>
            <person name="Neiman D."/>
            <person name="Pearson M."/>
            <person name="Priest M."/>
            <person name="Roberts A."/>
            <person name="Saif S."/>
            <person name="Shea T."/>
            <person name="Sisk P."/>
            <person name="Sykes S."/>
            <person name="Wortman J."/>
            <person name="Nusbaum C."/>
            <person name="Birren B."/>
        </authorList>
    </citation>
    <scope>NUCLEOTIDE SEQUENCE [LARGE SCALE GENOMIC DNA]</scope>
    <source>
        <strain evidence="4 5">2_1_59BFAA</strain>
    </source>
</reference>
<comment type="caution">
    <text evidence="4">The sequence shown here is derived from an EMBL/GenBank/DDBJ whole genome shotgun (WGS) entry which is preliminary data.</text>
</comment>
<evidence type="ECO:0000256" key="1">
    <source>
        <dbReference type="ARBA" id="ARBA00022729"/>
    </source>
</evidence>
<dbReference type="Pfam" id="PF03938">
    <property type="entry name" value="OmpH"/>
    <property type="match status" value="1"/>
</dbReference>
<dbReference type="eggNOG" id="COG2825">
    <property type="taxonomic scope" value="Bacteria"/>
</dbReference>
<dbReference type="PATRIC" id="fig|742823.3.peg.1091"/>
<dbReference type="RefSeq" id="WP_005434919.1">
    <property type="nucleotide sequence ID" value="NZ_JH815515.1"/>
</dbReference>
<organism evidence="4 5">
    <name type="scientific">Sutterella wadsworthensis 2_1_59BFAA</name>
    <dbReference type="NCBI Taxonomy" id="742823"/>
    <lineage>
        <taxon>Bacteria</taxon>
        <taxon>Pseudomonadati</taxon>
        <taxon>Pseudomonadota</taxon>
        <taxon>Betaproteobacteria</taxon>
        <taxon>Burkholderiales</taxon>
        <taxon>Sutterellaceae</taxon>
        <taxon>Sutterella</taxon>
    </lineage>
</organism>
<dbReference type="PANTHER" id="PTHR35089">
    <property type="entry name" value="CHAPERONE PROTEIN SKP"/>
    <property type="match status" value="1"/>
</dbReference>
<keyword evidence="1 3" id="KW-0732">Signal</keyword>
<evidence type="ECO:0008006" key="6">
    <source>
        <dbReference type="Google" id="ProtNLM"/>
    </source>
</evidence>
<dbReference type="SUPFAM" id="SSF111384">
    <property type="entry name" value="OmpH-like"/>
    <property type="match status" value="1"/>
</dbReference>
<comment type="similarity">
    <text evidence="2">Belongs to the skp family.</text>
</comment>
<evidence type="ECO:0000313" key="5">
    <source>
        <dbReference type="Proteomes" id="UP000005835"/>
    </source>
</evidence>
<evidence type="ECO:0000256" key="2">
    <source>
        <dbReference type="PIRNR" id="PIRNR002094"/>
    </source>
</evidence>
<dbReference type="PIRSF" id="PIRSF002094">
    <property type="entry name" value="OMP26_Skp"/>
    <property type="match status" value="1"/>
</dbReference>
<dbReference type="Gene3D" id="3.30.910.20">
    <property type="entry name" value="Skp domain"/>
    <property type="match status" value="1"/>
</dbReference>
<dbReference type="GO" id="GO:0051082">
    <property type="term" value="F:unfolded protein binding"/>
    <property type="evidence" value="ECO:0007669"/>
    <property type="project" value="InterPro"/>
</dbReference>
<dbReference type="EMBL" id="ADMG01000029">
    <property type="protein sequence ID" value="EKB31276.1"/>
    <property type="molecule type" value="Genomic_DNA"/>
</dbReference>
<dbReference type="InterPro" id="IPR024930">
    <property type="entry name" value="Skp_dom_sf"/>
</dbReference>
<dbReference type="Proteomes" id="UP000005835">
    <property type="component" value="Unassembled WGS sequence"/>
</dbReference>
<dbReference type="AlphaFoldDB" id="K1JM85"/>
<feature type="chain" id="PRO_5003849896" description="Outer membrane protein" evidence="3">
    <location>
        <begin position="25"/>
        <end position="176"/>
    </location>
</feature>
<feature type="signal peptide" evidence="3">
    <location>
        <begin position="1"/>
        <end position="24"/>
    </location>
</feature>
<keyword evidence="5" id="KW-1185">Reference proteome</keyword>
<dbReference type="GO" id="GO:0050821">
    <property type="term" value="P:protein stabilization"/>
    <property type="evidence" value="ECO:0007669"/>
    <property type="project" value="TreeGrafter"/>
</dbReference>
<dbReference type="SMART" id="SM00935">
    <property type="entry name" value="OmpH"/>
    <property type="match status" value="1"/>
</dbReference>
<sequence length="176" mass="20141">MKKLLPSVLSAAVLGLAMLAPVGAADLRIGVVNMERILRDSLSAAQAGERLNAEGMRRQEEIDALTKRFKQRLERFEKGASDMSESERVTERRELAEMERDVARRSREARDEFNQRRNEEVLLLQGRAGRIIQQIAETEKFDLVFYEFFYASPKVDITDRVMKALDADVKPAKKKK</sequence>
<proteinExistence type="inferred from homology"/>
<accession>K1JM85</accession>
<gene>
    <name evidence="4" type="ORF">HMPREF9465_01101</name>
</gene>
<dbReference type="PANTHER" id="PTHR35089:SF1">
    <property type="entry name" value="CHAPERONE PROTEIN SKP"/>
    <property type="match status" value="1"/>
</dbReference>
<evidence type="ECO:0000313" key="4">
    <source>
        <dbReference type="EMBL" id="EKB31276.1"/>
    </source>
</evidence>